<name>A0A0S1MJV4_PHAPC</name>
<dbReference type="EMBL" id="KT247095">
    <property type="protein sequence ID" value="ALL41184.1"/>
    <property type="molecule type" value="mRNA"/>
</dbReference>
<keyword evidence="1" id="KW-0732">Signal</keyword>
<accession>A0A0S1MJV4</accession>
<evidence type="ECO:0000313" key="2">
    <source>
        <dbReference type="EMBL" id="ALL41184.1"/>
    </source>
</evidence>
<evidence type="ECO:0000256" key="1">
    <source>
        <dbReference type="SAM" id="SignalP"/>
    </source>
</evidence>
<reference evidence="2" key="1">
    <citation type="submission" date="2015-07" db="EMBL/GenBank/DDBJ databases">
        <title>Elucidating the P. pachyrhizi secretome and potential effectors.</title>
        <authorList>
            <person name="de Carvalho M.C.C.G."/>
            <person name="Nascimento L.C."/>
            <person name="Darben L.M."/>
            <person name="Polizel-Podanosqui A.M."/>
            <person name="Lopes-Caitar V.S."/>
            <person name="Rocha C.S."/>
            <person name="Qi M."/>
            <person name="Carazolle M."/>
            <person name="Kuwahara M.K."/>
            <person name="Pereira G.A.G."/>
            <person name="Abdelnoor R.V."/>
            <person name="Whitham S.A."/>
            <person name="Marcelino-Guimaraes F.C."/>
        </authorList>
    </citation>
    <scope>NUCLEOTIDE SEQUENCE</scope>
</reference>
<proteinExistence type="evidence at transcript level"/>
<feature type="chain" id="PRO_5006589273" evidence="1">
    <location>
        <begin position="19"/>
        <end position="48"/>
    </location>
</feature>
<sequence length="48" mass="5221">MLCVVICVFAIMIVYLNACESHTQPANHSLMNPATLFHANLVYTAASP</sequence>
<feature type="signal peptide" evidence="1">
    <location>
        <begin position="1"/>
        <end position="18"/>
    </location>
</feature>
<organism evidence="2">
    <name type="scientific">Phakopsora pachyrhizi</name>
    <name type="common">Asian soybean rust disease fungus</name>
    <dbReference type="NCBI Taxonomy" id="170000"/>
    <lineage>
        <taxon>Eukaryota</taxon>
        <taxon>Fungi</taxon>
        <taxon>Dikarya</taxon>
        <taxon>Basidiomycota</taxon>
        <taxon>Pucciniomycotina</taxon>
        <taxon>Pucciniomycetes</taxon>
        <taxon>Pucciniales</taxon>
        <taxon>Phakopsoraceae</taxon>
        <taxon>Phakopsora</taxon>
    </lineage>
</organism>
<protein>
    <submittedName>
        <fullName evidence="2">Uncharacterized protein</fullName>
    </submittedName>
</protein>
<dbReference type="AlphaFoldDB" id="A0A0S1MJV4"/>